<protein>
    <submittedName>
        <fullName evidence="1">Uncharacterized protein</fullName>
    </submittedName>
</protein>
<dbReference type="EMBL" id="PYOP01000025">
    <property type="protein sequence ID" value="PSW93863.1"/>
    <property type="molecule type" value="Genomic_DNA"/>
</dbReference>
<dbReference type="AlphaFoldDB" id="A0A0D8PPB8"/>
<gene>
    <name evidence="1" type="ORF">C9I88_18825</name>
    <name evidence="2" type="ORF">C9J52_14280</name>
</gene>
<dbReference type="Proteomes" id="UP000241190">
    <property type="component" value="Unassembled WGS sequence"/>
</dbReference>
<evidence type="ECO:0000313" key="4">
    <source>
        <dbReference type="Proteomes" id="UP000241954"/>
    </source>
</evidence>
<dbReference type="STRING" id="56192.UB38_17075"/>
<name>A0A0D8PPB8_9GAMM</name>
<reference evidence="1 4" key="1">
    <citation type="submission" date="2018-01" db="EMBL/GenBank/DDBJ databases">
        <title>Whole genome sequencing of Histamine producing bacteria.</title>
        <authorList>
            <person name="Butler K."/>
        </authorList>
    </citation>
    <scope>NUCLEOTIDE SEQUENCE [LARGE SCALE GENOMIC DNA]</scope>
    <source>
        <strain evidence="2 3">ATCC 51761</strain>
        <strain evidence="1 4">NCIMB 13481</strain>
    </source>
</reference>
<sequence>MYIKRLRTIWITSFTLIALLLSSVASSAPLMSIKMLSMNNSMMVMSSTMDCCDDESMTSHEHHQAQQSAAHCDKMGGVDNCCSIACLSNIAFLPSQFENLFQPSNLTLIAIEKTHQLNTTTPTLYRPPIA</sequence>
<keyword evidence="3" id="KW-1185">Reference proteome</keyword>
<evidence type="ECO:0000313" key="3">
    <source>
        <dbReference type="Proteomes" id="UP000241190"/>
    </source>
</evidence>
<accession>A0A0D8PPB8</accession>
<dbReference type="RefSeq" id="WP_045038434.1">
    <property type="nucleotide sequence ID" value="NZ_CAMQYU010000033.1"/>
</dbReference>
<dbReference type="GeneID" id="93549148"/>
<organism evidence="1 4">
    <name type="scientific">Photobacterium iliopiscarium</name>
    <dbReference type="NCBI Taxonomy" id="56192"/>
    <lineage>
        <taxon>Bacteria</taxon>
        <taxon>Pseudomonadati</taxon>
        <taxon>Pseudomonadota</taxon>
        <taxon>Gammaproteobacteria</taxon>
        <taxon>Vibrionales</taxon>
        <taxon>Vibrionaceae</taxon>
        <taxon>Photobacterium</taxon>
    </lineage>
</organism>
<proteinExistence type="predicted"/>
<dbReference type="OrthoDB" id="5829272at2"/>
<evidence type="ECO:0000313" key="1">
    <source>
        <dbReference type="EMBL" id="PSV89587.1"/>
    </source>
</evidence>
<dbReference type="Proteomes" id="UP000241954">
    <property type="component" value="Unassembled WGS sequence"/>
</dbReference>
<dbReference type="EMBL" id="PYLW01000033">
    <property type="protein sequence ID" value="PSV89587.1"/>
    <property type="molecule type" value="Genomic_DNA"/>
</dbReference>
<comment type="caution">
    <text evidence="1">The sequence shown here is derived from an EMBL/GenBank/DDBJ whole genome shotgun (WGS) entry which is preliminary data.</text>
</comment>
<evidence type="ECO:0000313" key="2">
    <source>
        <dbReference type="EMBL" id="PSW93863.1"/>
    </source>
</evidence>